<gene>
    <name evidence="2" type="ORF">PsYK624_105110</name>
</gene>
<dbReference type="AlphaFoldDB" id="A0A9P3GER6"/>
<feature type="region of interest" description="Disordered" evidence="1">
    <location>
        <begin position="287"/>
        <end position="359"/>
    </location>
</feature>
<protein>
    <submittedName>
        <fullName evidence="2">Uncharacterized protein</fullName>
    </submittedName>
</protein>
<organism evidence="2 3">
    <name type="scientific">Phanerochaete sordida</name>
    <dbReference type="NCBI Taxonomy" id="48140"/>
    <lineage>
        <taxon>Eukaryota</taxon>
        <taxon>Fungi</taxon>
        <taxon>Dikarya</taxon>
        <taxon>Basidiomycota</taxon>
        <taxon>Agaricomycotina</taxon>
        <taxon>Agaricomycetes</taxon>
        <taxon>Polyporales</taxon>
        <taxon>Phanerochaetaceae</taxon>
        <taxon>Phanerochaete</taxon>
    </lineage>
</organism>
<feature type="region of interest" description="Disordered" evidence="1">
    <location>
        <begin position="372"/>
        <end position="557"/>
    </location>
</feature>
<evidence type="ECO:0000313" key="2">
    <source>
        <dbReference type="EMBL" id="GJE94342.1"/>
    </source>
</evidence>
<keyword evidence="3" id="KW-1185">Reference proteome</keyword>
<dbReference type="EMBL" id="BPQB01000039">
    <property type="protein sequence ID" value="GJE94342.1"/>
    <property type="molecule type" value="Genomic_DNA"/>
</dbReference>
<evidence type="ECO:0000313" key="3">
    <source>
        <dbReference type="Proteomes" id="UP000703269"/>
    </source>
</evidence>
<feature type="region of interest" description="Disordered" evidence="1">
    <location>
        <begin position="25"/>
        <end position="60"/>
    </location>
</feature>
<feature type="compositionally biased region" description="Basic and acidic residues" evidence="1">
    <location>
        <begin position="408"/>
        <end position="417"/>
    </location>
</feature>
<feature type="compositionally biased region" description="Basic and acidic residues" evidence="1">
    <location>
        <begin position="328"/>
        <end position="346"/>
    </location>
</feature>
<reference evidence="2 3" key="1">
    <citation type="submission" date="2021-08" db="EMBL/GenBank/DDBJ databases">
        <title>Draft Genome Sequence of Phanerochaete sordida strain YK-624.</title>
        <authorList>
            <person name="Mori T."/>
            <person name="Dohra H."/>
            <person name="Suzuki T."/>
            <person name="Kawagishi H."/>
            <person name="Hirai H."/>
        </authorList>
    </citation>
    <scope>NUCLEOTIDE SEQUENCE [LARGE SCALE GENOMIC DNA]</scope>
    <source>
        <strain evidence="2 3">YK-624</strain>
    </source>
</reference>
<feature type="compositionally biased region" description="Basic and acidic residues" evidence="1">
    <location>
        <begin position="27"/>
        <end position="40"/>
    </location>
</feature>
<accession>A0A9P3GER6</accession>
<comment type="caution">
    <text evidence="2">The sequence shown here is derived from an EMBL/GenBank/DDBJ whole genome shotgun (WGS) entry which is preliminary data.</text>
</comment>
<sequence>MDDIVRDPEMARKLVEMLNDSLNNAREALEETEKDNDALRAEVAGLRSAGSSNGGTTSRDDANICEELRHAHEENARLKNEIADLRTTAGNIRGDDRGGSEGLECTGADCQARLDQHTQTIDELRQRIDEQDTELAQSAAAHAGFKRDLEQLEDALSAKDDACAALQARLDAARQHLALREQHLREKSEQLDTARERWRAAEDALATTTHKLQTRADYFQKKYEKYRRKFWDLADAYSARERAQLGLPPPARHAGPSTATFAQSERVCEPRTPAPWHTPAAGARTPAHHAAAHTPSHEAWDAPRYYGGGGGGGGGAPRSASPFYASNEDDHLRQRPTPYRDSHDTAYTDARASPAPTAHEWDALARLTPESMDRAVYDGPRTPRRSVSPESHDAYQPAHRPRTPSYALEERTVDRARTPPRPPVSHVRQMQASPPPSQRAPRTPPHRSASRDSRDAYQPALDARITDHARTPPPPPVSHCQMGATPPPAAAGQSGRARRDVHVRAQPGPGDARPAELCAVPMRGGAPKRRAGAGPEGSGGGGGGRRGGKRARVGVGR</sequence>
<feature type="compositionally biased region" description="Gly residues" evidence="1">
    <location>
        <begin position="306"/>
        <end position="316"/>
    </location>
</feature>
<evidence type="ECO:0000256" key="1">
    <source>
        <dbReference type="SAM" id="MobiDB-lite"/>
    </source>
</evidence>
<proteinExistence type="predicted"/>
<dbReference type="Proteomes" id="UP000703269">
    <property type="component" value="Unassembled WGS sequence"/>
</dbReference>
<name>A0A9P3GER6_9APHY</name>
<feature type="compositionally biased region" description="Basic residues" evidence="1">
    <location>
        <begin position="546"/>
        <end position="557"/>
    </location>
</feature>
<feature type="compositionally biased region" description="Gly residues" evidence="1">
    <location>
        <begin position="534"/>
        <end position="545"/>
    </location>
</feature>